<dbReference type="AlphaFoldDB" id="A0AAE1DMA9"/>
<dbReference type="Proteomes" id="UP001283361">
    <property type="component" value="Unassembled WGS sequence"/>
</dbReference>
<protein>
    <submittedName>
        <fullName evidence="1">Uncharacterized protein</fullName>
    </submittedName>
</protein>
<dbReference type="EMBL" id="JAWDGP010003399">
    <property type="protein sequence ID" value="KAK3774628.1"/>
    <property type="molecule type" value="Genomic_DNA"/>
</dbReference>
<evidence type="ECO:0000313" key="1">
    <source>
        <dbReference type="EMBL" id="KAK3774628.1"/>
    </source>
</evidence>
<accession>A0AAE1DMA9</accession>
<keyword evidence="2" id="KW-1185">Reference proteome</keyword>
<organism evidence="1 2">
    <name type="scientific">Elysia crispata</name>
    <name type="common">lettuce slug</name>
    <dbReference type="NCBI Taxonomy" id="231223"/>
    <lineage>
        <taxon>Eukaryota</taxon>
        <taxon>Metazoa</taxon>
        <taxon>Spiralia</taxon>
        <taxon>Lophotrochozoa</taxon>
        <taxon>Mollusca</taxon>
        <taxon>Gastropoda</taxon>
        <taxon>Heterobranchia</taxon>
        <taxon>Euthyneura</taxon>
        <taxon>Panpulmonata</taxon>
        <taxon>Sacoglossa</taxon>
        <taxon>Placobranchoidea</taxon>
        <taxon>Plakobranchidae</taxon>
        <taxon>Elysia</taxon>
    </lineage>
</organism>
<proteinExistence type="predicted"/>
<evidence type="ECO:0000313" key="2">
    <source>
        <dbReference type="Proteomes" id="UP001283361"/>
    </source>
</evidence>
<gene>
    <name evidence="1" type="ORF">RRG08_035056</name>
</gene>
<name>A0AAE1DMA9_9GAST</name>
<sequence length="74" mass="8168">MILPSLKAVHVKNRSVGVSDVTGPVLMAKEAAVMLSQPFNLCTLLLLARYTPLILTEHRDALFVKTPTKRNIPQ</sequence>
<comment type="caution">
    <text evidence="1">The sequence shown here is derived from an EMBL/GenBank/DDBJ whole genome shotgun (WGS) entry which is preliminary data.</text>
</comment>
<reference evidence="1" key="1">
    <citation type="journal article" date="2023" name="G3 (Bethesda)">
        <title>A reference genome for the long-term kleptoplast-retaining sea slug Elysia crispata morphotype clarki.</title>
        <authorList>
            <person name="Eastman K.E."/>
            <person name="Pendleton A.L."/>
            <person name="Shaikh M.A."/>
            <person name="Suttiyut T."/>
            <person name="Ogas R."/>
            <person name="Tomko P."/>
            <person name="Gavelis G."/>
            <person name="Widhalm J.R."/>
            <person name="Wisecaver J.H."/>
        </authorList>
    </citation>
    <scope>NUCLEOTIDE SEQUENCE</scope>
    <source>
        <strain evidence="1">ECLA1</strain>
    </source>
</reference>